<dbReference type="PATRIC" id="fig|178606.4.peg.2104"/>
<keyword evidence="1" id="KW-1133">Transmembrane helix</keyword>
<gene>
    <name evidence="3" type="ORF">LptCag_1849</name>
</gene>
<proteinExistence type="predicted"/>
<evidence type="ECO:0000313" key="4">
    <source>
        <dbReference type="Proteomes" id="UP000029452"/>
    </source>
</evidence>
<name>A0A094X3K2_9BACT</name>
<accession>A0A094X3K2</accession>
<reference evidence="3 4" key="1">
    <citation type="submission" date="2014-06" db="EMBL/GenBank/DDBJ databases">
        <title>Draft genome sequence of iron oxidizing acidophile Leptospirillum ferriphilum DSM14647.</title>
        <authorList>
            <person name="Cardenas J.P."/>
            <person name="Lazcano M."/>
            <person name="Ossandon F.J."/>
            <person name="Corbett M."/>
            <person name="Holmes D.S."/>
            <person name="Watkin E."/>
        </authorList>
    </citation>
    <scope>NUCLEOTIDE SEQUENCE [LARGE SCALE GENOMIC DNA]</scope>
    <source>
        <strain evidence="3 4">DSM 14647</strain>
    </source>
</reference>
<comment type="caution">
    <text evidence="3">The sequence shown here is derived from an EMBL/GenBank/DDBJ whole genome shotgun (WGS) entry which is preliminary data.</text>
</comment>
<dbReference type="RefSeq" id="WP_036083128.1">
    <property type="nucleotide sequence ID" value="NZ_JBPKCJ010000003.1"/>
</dbReference>
<protein>
    <recommendedName>
        <fullName evidence="5">PEP-CTERM protein-sorting domain-containing protein</fullName>
    </recommendedName>
</protein>
<feature type="signal peptide" evidence="2">
    <location>
        <begin position="1"/>
        <end position="23"/>
    </location>
</feature>
<feature type="chain" id="PRO_5001911431" description="PEP-CTERM protein-sorting domain-containing protein" evidence="2">
    <location>
        <begin position="24"/>
        <end position="276"/>
    </location>
</feature>
<evidence type="ECO:0000313" key="3">
    <source>
        <dbReference type="EMBL" id="KGA93154.1"/>
    </source>
</evidence>
<keyword evidence="1" id="KW-0812">Transmembrane</keyword>
<evidence type="ECO:0000256" key="1">
    <source>
        <dbReference type="SAM" id="Phobius"/>
    </source>
</evidence>
<keyword evidence="1" id="KW-0472">Membrane</keyword>
<keyword evidence="2" id="KW-0732">Signal</keyword>
<organism evidence="3 4">
    <name type="scientific">Leptospirillum ferriphilum</name>
    <dbReference type="NCBI Taxonomy" id="178606"/>
    <lineage>
        <taxon>Bacteria</taxon>
        <taxon>Pseudomonadati</taxon>
        <taxon>Nitrospirota</taxon>
        <taxon>Nitrospiria</taxon>
        <taxon>Nitrospirales</taxon>
        <taxon>Nitrospiraceae</taxon>
        <taxon>Leptospirillum</taxon>
    </lineage>
</organism>
<evidence type="ECO:0000256" key="2">
    <source>
        <dbReference type="SAM" id="SignalP"/>
    </source>
</evidence>
<dbReference type="Proteomes" id="UP000029452">
    <property type="component" value="Unassembled WGS sequence"/>
</dbReference>
<evidence type="ECO:0008006" key="5">
    <source>
        <dbReference type="Google" id="ProtNLM"/>
    </source>
</evidence>
<feature type="transmembrane region" description="Helical" evidence="1">
    <location>
        <begin position="252"/>
        <end position="269"/>
    </location>
</feature>
<dbReference type="EMBL" id="JPGK01000008">
    <property type="protein sequence ID" value="KGA93154.1"/>
    <property type="molecule type" value="Genomic_DNA"/>
</dbReference>
<sequence length="276" mass="28485">MRVLGLAAKMGVAGCFFASILFAETAKATALDFTGWAFDAATINSIAPDGGTGTPFNTNANTGNSPVVEFNPNSSLTDPIDASYSTPQGAITSDINTLGNLSNTGAITLTHNISITNSFPDSLDYGVGGQSDITFSGYFLGNGNTFTIPISFSAIFSNTAIVKNSTNSLSVTISGGPGLTETYYAPLNDLSTGNGLLTDFTFQTVAGDKYNLFVSSQLSGDILNNASADLILLLGAPISSQSPVSATPEPPTFWLMASGILGMFGLVGYRKMKATA</sequence>
<dbReference type="AlphaFoldDB" id="A0A094X3K2"/>